<dbReference type="PANTHER" id="PTHR36649:SF28">
    <property type="entry name" value="UBIQUITIN-LIKE DOMAIN-CONTAINING PROTEIN"/>
    <property type="match status" value="1"/>
</dbReference>
<name>A0A8S1F120_9PELO</name>
<dbReference type="AlphaFoldDB" id="A0A8S1F120"/>
<protein>
    <recommendedName>
        <fullName evidence="1">Ubiquitin-like domain-containing protein</fullName>
    </recommendedName>
</protein>
<dbReference type="SUPFAM" id="SSF54236">
    <property type="entry name" value="Ubiquitin-like"/>
    <property type="match status" value="1"/>
</dbReference>
<feature type="domain" description="Ubiquitin-like" evidence="1">
    <location>
        <begin position="40"/>
        <end position="117"/>
    </location>
</feature>
<reference evidence="2 3" key="1">
    <citation type="submission" date="2020-04" db="EMBL/GenBank/DDBJ databases">
        <authorList>
            <person name="Laetsch R D."/>
            <person name="Stevens L."/>
            <person name="Kumar S."/>
            <person name="Blaxter L. M."/>
        </authorList>
    </citation>
    <scope>NUCLEOTIDE SEQUENCE [LARGE SCALE GENOMIC DNA]</scope>
</reference>
<dbReference type="InterPro" id="IPR012317">
    <property type="entry name" value="Poly(ADP-ribose)pol_cat_dom"/>
</dbReference>
<dbReference type="EMBL" id="CADEPM010000005">
    <property type="protein sequence ID" value="CAB3406485.1"/>
    <property type="molecule type" value="Genomic_DNA"/>
</dbReference>
<dbReference type="GO" id="GO:0003950">
    <property type="term" value="F:NAD+ poly-ADP-ribosyltransferase activity"/>
    <property type="evidence" value="ECO:0007669"/>
    <property type="project" value="InterPro"/>
</dbReference>
<dbReference type="Gene3D" id="3.90.228.10">
    <property type="match status" value="1"/>
</dbReference>
<dbReference type="Pfam" id="PF00644">
    <property type="entry name" value="PARP"/>
    <property type="match status" value="1"/>
</dbReference>
<accession>A0A8S1F120</accession>
<dbReference type="CDD" id="cd17039">
    <property type="entry name" value="Ubl_ubiquitin_like"/>
    <property type="match status" value="1"/>
</dbReference>
<proteinExistence type="predicted"/>
<dbReference type="OrthoDB" id="428577at2759"/>
<dbReference type="Gene3D" id="3.10.20.90">
    <property type="entry name" value="Phosphatidylinositol 3-kinase Catalytic Subunit, Chain A, domain 1"/>
    <property type="match status" value="1"/>
</dbReference>
<dbReference type="InterPro" id="IPR029071">
    <property type="entry name" value="Ubiquitin-like_domsf"/>
</dbReference>
<dbReference type="InterPro" id="IPR000626">
    <property type="entry name" value="Ubiquitin-like_dom"/>
</dbReference>
<keyword evidence="3" id="KW-1185">Reference proteome</keyword>
<evidence type="ECO:0000259" key="1">
    <source>
        <dbReference type="PROSITE" id="PS50053"/>
    </source>
</evidence>
<comment type="caution">
    <text evidence="2">The sequence shown here is derived from an EMBL/GenBank/DDBJ whole genome shotgun (WGS) entry which is preliminary data.</text>
</comment>
<dbReference type="SMART" id="SM00213">
    <property type="entry name" value="UBQ"/>
    <property type="match status" value="1"/>
</dbReference>
<dbReference type="PROSITE" id="PS50053">
    <property type="entry name" value="UBIQUITIN_2"/>
    <property type="match status" value="1"/>
</dbReference>
<sequence>MDSVQVSTLFSVLRSFSNSQFAENTTDGAAIQNPDENGSIQICVKLSKGNYVEVKCNPDTSVEYLKYLIYTKTGIQAASQRLSNQHNLPLDDDDQLLSNYGIANDSLIHLGVRLLGGGFSAYKIDPSLFDPPFNFDFRKINDDGKKFLRAGRQYFRPCGSFRYALKVRGRYENDDWLGSNNGKGEWVNAYHGTTESNVLSIARSGFDVKKCRREVFGSGIYCSPDPKTALSYATPYEYEGKNYKLVFQVRVDPTQINLVAIQAYNAHDEYWTVPDGKYIRPFAICVYEV</sequence>
<dbReference type="PANTHER" id="PTHR36649">
    <property type="entry name" value="UBIQUITIN-LIKE DOMAIN-CONTAINING PROTEIN"/>
    <property type="match status" value="1"/>
</dbReference>
<evidence type="ECO:0000313" key="3">
    <source>
        <dbReference type="Proteomes" id="UP000494206"/>
    </source>
</evidence>
<dbReference type="SUPFAM" id="SSF56399">
    <property type="entry name" value="ADP-ribosylation"/>
    <property type="match status" value="1"/>
</dbReference>
<dbReference type="Pfam" id="PF00240">
    <property type="entry name" value="ubiquitin"/>
    <property type="match status" value="1"/>
</dbReference>
<dbReference type="Proteomes" id="UP000494206">
    <property type="component" value="Unassembled WGS sequence"/>
</dbReference>
<evidence type="ECO:0000313" key="2">
    <source>
        <dbReference type="EMBL" id="CAB3406485.1"/>
    </source>
</evidence>
<organism evidence="2 3">
    <name type="scientific">Caenorhabditis bovis</name>
    <dbReference type="NCBI Taxonomy" id="2654633"/>
    <lineage>
        <taxon>Eukaryota</taxon>
        <taxon>Metazoa</taxon>
        <taxon>Ecdysozoa</taxon>
        <taxon>Nematoda</taxon>
        <taxon>Chromadorea</taxon>
        <taxon>Rhabditida</taxon>
        <taxon>Rhabditina</taxon>
        <taxon>Rhabditomorpha</taxon>
        <taxon>Rhabditoidea</taxon>
        <taxon>Rhabditidae</taxon>
        <taxon>Peloderinae</taxon>
        <taxon>Caenorhabditis</taxon>
    </lineage>
</organism>
<gene>
    <name evidence="2" type="ORF">CBOVIS_LOCUS8557</name>
</gene>